<dbReference type="Gene3D" id="3.30.70.1350">
    <property type="entry name" value="Cation efflux protein, cytoplasmic domain"/>
    <property type="match status" value="1"/>
</dbReference>
<feature type="domain" description="Cation efflux protein transmembrane" evidence="8">
    <location>
        <begin position="16"/>
        <end position="215"/>
    </location>
</feature>
<evidence type="ECO:0000256" key="4">
    <source>
        <dbReference type="ARBA" id="ARBA00022692"/>
    </source>
</evidence>
<dbReference type="SUPFAM" id="SSF161111">
    <property type="entry name" value="Cation efflux protein transmembrane domain-like"/>
    <property type="match status" value="1"/>
</dbReference>
<keyword evidence="4 7" id="KW-0812">Transmembrane</keyword>
<dbReference type="InterPro" id="IPR002524">
    <property type="entry name" value="Cation_efflux"/>
</dbReference>
<comment type="subcellular location">
    <subcellularLocation>
        <location evidence="1">Membrane</location>
        <topology evidence="1">Multi-pass membrane protein</topology>
    </subcellularLocation>
</comment>
<dbReference type="NCBIfam" id="TIGR01297">
    <property type="entry name" value="CDF"/>
    <property type="match status" value="1"/>
</dbReference>
<dbReference type="STRING" id="1666911.HLUCCA11_16480"/>
<feature type="transmembrane region" description="Helical" evidence="7">
    <location>
        <begin position="12"/>
        <end position="34"/>
    </location>
</feature>
<feature type="domain" description="Cation efflux protein cytoplasmic" evidence="9">
    <location>
        <begin position="223"/>
        <end position="284"/>
    </location>
</feature>
<evidence type="ECO:0000259" key="8">
    <source>
        <dbReference type="Pfam" id="PF01545"/>
    </source>
</evidence>
<evidence type="ECO:0000256" key="2">
    <source>
        <dbReference type="ARBA" id="ARBA00008114"/>
    </source>
</evidence>
<evidence type="ECO:0000313" key="10">
    <source>
        <dbReference type="EMBL" id="KPQ34020.1"/>
    </source>
</evidence>
<feature type="transmembrane region" description="Helical" evidence="7">
    <location>
        <begin position="124"/>
        <end position="146"/>
    </location>
</feature>
<evidence type="ECO:0000256" key="5">
    <source>
        <dbReference type="ARBA" id="ARBA00022989"/>
    </source>
</evidence>
<protein>
    <submittedName>
        <fullName evidence="10">Cation diffusion facilitator family transporter</fullName>
    </submittedName>
</protein>
<evidence type="ECO:0000256" key="3">
    <source>
        <dbReference type="ARBA" id="ARBA00022448"/>
    </source>
</evidence>
<dbReference type="InterPro" id="IPR027470">
    <property type="entry name" value="Cation_efflux_CTD"/>
</dbReference>
<keyword evidence="3" id="KW-0813">Transport</keyword>
<keyword evidence="5 7" id="KW-1133">Transmembrane helix</keyword>
<feature type="transmembrane region" description="Helical" evidence="7">
    <location>
        <begin position="167"/>
        <end position="184"/>
    </location>
</feature>
<keyword evidence="6 7" id="KW-0472">Membrane</keyword>
<dbReference type="EMBL" id="LJZR01000024">
    <property type="protein sequence ID" value="KPQ34020.1"/>
    <property type="molecule type" value="Genomic_DNA"/>
</dbReference>
<dbReference type="Pfam" id="PF01545">
    <property type="entry name" value="Cation_efflux"/>
    <property type="match status" value="1"/>
</dbReference>
<gene>
    <name evidence="10" type="ORF">HLUCCA11_16480</name>
</gene>
<proteinExistence type="inferred from homology"/>
<feature type="transmembrane region" description="Helical" evidence="7">
    <location>
        <begin position="84"/>
        <end position="104"/>
    </location>
</feature>
<accession>A0A0P8DCY8</accession>
<dbReference type="GO" id="GO:0008324">
    <property type="term" value="F:monoatomic cation transmembrane transporter activity"/>
    <property type="evidence" value="ECO:0007669"/>
    <property type="project" value="InterPro"/>
</dbReference>
<dbReference type="PANTHER" id="PTHR43840:SF15">
    <property type="entry name" value="MITOCHONDRIAL METAL TRANSPORTER 1-RELATED"/>
    <property type="match status" value="1"/>
</dbReference>
<comment type="similarity">
    <text evidence="2">Belongs to the cation diffusion facilitator (CDF) transporter (TC 2.A.4) family.</text>
</comment>
<dbReference type="AlphaFoldDB" id="A0A0P8DCY8"/>
<evidence type="ECO:0000256" key="7">
    <source>
        <dbReference type="SAM" id="Phobius"/>
    </source>
</evidence>
<dbReference type="Proteomes" id="UP000050465">
    <property type="component" value="Unassembled WGS sequence"/>
</dbReference>
<dbReference type="InterPro" id="IPR036837">
    <property type="entry name" value="Cation_efflux_CTD_sf"/>
</dbReference>
<dbReference type="InterPro" id="IPR027469">
    <property type="entry name" value="Cation_efflux_TMD_sf"/>
</dbReference>
<organism evidence="10 11">
    <name type="scientific">Phormidesmis priestleyi Ana</name>
    <dbReference type="NCBI Taxonomy" id="1666911"/>
    <lineage>
        <taxon>Bacteria</taxon>
        <taxon>Bacillati</taxon>
        <taxon>Cyanobacteriota</taxon>
        <taxon>Cyanophyceae</taxon>
        <taxon>Leptolyngbyales</taxon>
        <taxon>Leptolyngbyaceae</taxon>
        <taxon>Phormidesmis</taxon>
    </lineage>
</organism>
<dbReference type="InterPro" id="IPR050291">
    <property type="entry name" value="CDF_Transporter"/>
</dbReference>
<dbReference type="GO" id="GO:0016020">
    <property type="term" value="C:membrane"/>
    <property type="evidence" value="ECO:0007669"/>
    <property type="project" value="UniProtKB-SubCell"/>
</dbReference>
<sequence length="307" mass="33607">MNGSGYQRRVSYRLLLMILWATLLAFVIELSAGWASHSLCLLAESIHTLIDVFSAVLSLVAVASPQRTLGKEIWGYGRGEATGALILSAVLGFAGISIFILALSELNMAVFETTRGVFQVQVTGSLILLVGSIMVLTLLVTGVAAYQSQRINSVALQLATQHILKDAWLSALVLCGIIAIGQGYRWIDPALSLVVVAMSVRSLWQVLCQQLPMLLTPTAIAPEAIAHIACQIEGVTRCTRILSRGMVGRQVWIELHLALHPEFMVIAQSIGERVEKSLRDHYGPVRAQIWLDTLPESKQSRRQTQKK</sequence>
<name>A0A0P8DCY8_9CYAN</name>
<evidence type="ECO:0000256" key="1">
    <source>
        <dbReference type="ARBA" id="ARBA00004141"/>
    </source>
</evidence>
<evidence type="ECO:0000259" key="9">
    <source>
        <dbReference type="Pfam" id="PF16916"/>
    </source>
</evidence>
<evidence type="ECO:0000313" key="11">
    <source>
        <dbReference type="Proteomes" id="UP000050465"/>
    </source>
</evidence>
<feature type="transmembrane region" description="Helical" evidence="7">
    <location>
        <begin position="46"/>
        <end position="63"/>
    </location>
</feature>
<dbReference type="Gene3D" id="1.20.1510.10">
    <property type="entry name" value="Cation efflux protein transmembrane domain"/>
    <property type="match status" value="1"/>
</dbReference>
<reference evidence="10 11" key="1">
    <citation type="submission" date="2015-09" db="EMBL/GenBank/DDBJ databases">
        <title>Identification and resolution of microdiversity through metagenomic sequencing of parallel consortia.</title>
        <authorList>
            <person name="Nelson W.C."/>
            <person name="Romine M.F."/>
            <person name="Lindemann S.R."/>
        </authorList>
    </citation>
    <scope>NUCLEOTIDE SEQUENCE [LARGE SCALE GENOMIC DNA]</scope>
    <source>
        <strain evidence="10">Ana</strain>
    </source>
</reference>
<comment type="caution">
    <text evidence="10">The sequence shown here is derived from an EMBL/GenBank/DDBJ whole genome shotgun (WGS) entry which is preliminary data.</text>
</comment>
<dbReference type="SUPFAM" id="SSF160240">
    <property type="entry name" value="Cation efflux protein cytoplasmic domain-like"/>
    <property type="match status" value="1"/>
</dbReference>
<dbReference type="PANTHER" id="PTHR43840">
    <property type="entry name" value="MITOCHONDRIAL METAL TRANSPORTER 1-RELATED"/>
    <property type="match status" value="1"/>
</dbReference>
<dbReference type="InterPro" id="IPR058533">
    <property type="entry name" value="Cation_efflux_TM"/>
</dbReference>
<dbReference type="Pfam" id="PF16916">
    <property type="entry name" value="ZT_dimer"/>
    <property type="match status" value="1"/>
</dbReference>
<evidence type="ECO:0000256" key="6">
    <source>
        <dbReference type="ARBA" id="ARBA00023136"/>
    </source>
</evidence>